<dbReference type="AlphaFoldDB" id="A0A3L7AP09"/>
<dbReference type="Proteomes" id="UP000269692">
    <property type="component" value="Unassembled WGS sequence"/>
</dbReference>
<evidence type="ECO:0000313" key="1">
    <source>
        <dbReference type="EMBL" id="RLP81725.1"/>
    </source>
</evidence>
<organism evidence="1 2">
    <name type="scientific">Xanthobacter tagetidis</name>
    <dbReference type="NCBI Taxonomy" id="60216"/>
    <lineage>
        <taxon>Bacteria</taxon>
        <taxon>Pseudomonadati</taxon>
        <taxon>Pseudomonadota</taxon>
        <taxon>Alphaproteobacteria</taxon>
        <taxon>Hyphomicrobiales</taxon>
        <taxon>Xanthobacteraceae</taxon>
        <taxon>Xanthobacter</taxon>
    </lineage>
</organism>
<comment type="caution">
    <text evidence="1">The sequence shown here is derived from an EMBL/GenBank/DDBJ whole genome shotgun (WGS) entry which is preliminary data.</text>
</comment>
<name>A0A3L7AP09_9HYPH</name>
<gene>
    <name evidence="1" type="ORF">D9R14_01650</name>
</gene>
<sequence>MNVTSEFAQFSLDEIKALLDGGTLTIYSVARPISADHAVDRSAVLATFTFAAPAFGPPADRFEAPAFVANPVAANSVGTPGFARARKADGTTVADFSVGPGPREIKLAEVSCSPGAPTKVVSLRIDAEGGWPERPDYYDAHPRPGYALPKVF</sequence>
<keyword evidence="2" id="KW-1185">Reference proteome</keyword>
<dbReference type="RefSeq" id="WP_121621540.1">
    <property type="nucleotide sequence ID" value="NZ_JACIIW010000004.1"/>
</dbReference>
<accession>A0A3L7AP09</accession>
<protein>
    <submittedName>
        <fullName evidence="1">Uncharacterized protein</fullName>
    </submittedName>
</protein>
<reference evidence="1 2" key="1">
    <citation type="submission" date="2018-10" db="EMBL/GenBank/DDBJ databases">
        <title>Xanthobacter tagetidis genome sequencing and assembly.</title>
        <authorList>
            <person name="Maclea K.S."/>
            <person name="Goen A.E."/>
            <person name="Fatima S.A."/>
        </authorList>
    </citation>
    <scope>NUCLEOTIDE SEQUENCE [LARGE SCALE GENOMIC DNA]</scope>
    <source>
        <strain evidence="1 2">ATCC 700314</strain>
    </source>
</reference>
<evidence type="ECO:0000313" key="2">
    <source>
        <dbReference type="Proteomes" id="UP000269692"/>
    </source>
</evidence>
<dbReference type="OrthoDB" id="8444211at2"/>
<dbReference type="EMBL" id="RCTF01000001">
    <property type="protein sequence ID" value="RLP81725.1"/>
    <property type="molecule type" value="Genomic_DNA"/>
</dbReference>
<proteinExistence type="predicted"/>